<dbReference type="OrthoDB" id="79252at2759"/>
<feature type="compositionally biased region" description="Low complexity" evidence="8">
    <location>
        <begin position="167"/>
        <end position="193"/>
    </location>
</feature>
<dbReference type="EMBL" id="JAPQKH010000006">
    <property type="protein sequence ID" value="KAJ5093775.1"/>
    <property type="molecule type" value="Genomic_DNA"/>
</dbReference>
<dbReference type="GO" id="GO:0005634">
    <property type="term" value="C:nucleus"/>
    <property type="evidence" value="ECO:0007669"/>
    <property type="project" value="TreeGrafter"/>
</dbReference>
<dbReference type="GO" id="GO:0031440">
    <property type="term" value="P:regulation of mRNA 3'-end processing"/>
    <property type="evidence" value="ECO:0007669"/>
    <property type="project" value="TreeGrafter"/>
</dbReference>
<evidence type="ECO:0000256" key="7">
    <source>
        <dbReference type="PROSITE-ProRule" id="PRU00146"/>
    </source>
</evidence>
<dbReference type="PROSITE" id="PS51321">
    <property type="entry name" value="TFIIS_CENTRAL"/>
    <property type="match status" value="1"/>
</dbReference>
<dbReference type="PROSITE" id="PS01359">
    <property type="entry name" value="ZF_PHD_1"/>
    <property type="match status" value="1"/>
</dbReference>
<dbReference type="PANTHER" id="PTHR11477:SF11">
    <property type="entry name" value="TRANSCRIPTION FACTOR BYE1"/>
    <property type="match status" value="1"/>
</dbReference>
<dbReference type="SMART" id="SM00510">
    <property type="entry name" value="TFS2M"/>
    <property type="match status" value="1"/>
</dbReference>
<feature type="compositionally biased region" description="Basic and acidic residues" evidence="8">
    <location>
        <begin position="194"/>
        <end position="216"/>
    </location>
</feature>
<evidence type="ECO:0000256" key="2">
    <source>
        <dbReference type="ARBA" id="ARBA00011050"/>
    </source>
</evidence>
<feature type="region of interest" description="Disordered" evidence="8">
    <location>
        <begin position="1"/>
        <end position="58"/>
    </location>
</feature>
<dbReference type="SMART" id="SM00249">
    <property type="entry name" value="PHD"/>
    <property type="match status" value="1"/>
</dbReference>
<dbReference type="InterPro" id="IPR013083">
    <property type="entry name" value="Znf_RING/FYVE/PHD"/>
</dbReference>
<feature type="compositionally biased region" description="Polar residues" evidence="8">
    <location>
        <begin position="424"/>
        <end position="434"/>
    </location>
</feature>
<dbReference type="InterPro" id="IPR019786">
    <property type="entry name" value="Zinc_finger_PHD-type_CS"/>
</dbReference>
<reference evidence="11" key="2">
    <citation type="journal article" date="2023" name="IMA Fungus">
        <title>Comparative genomic study of the Penicillium genus elucidates a diverse pangenome and 15 lateral gene transfer events.</title>
        <authorList>
            <person name="Petersen C."/>
            <person name="Sorensen T."/>
            <person name="Nielsen M.R."/>
            <person name="Sondergaard T.E."/>
            <person name="Sorensen J.L."/>
            <person name="Fitzpatrick D.A."/>
            <person name="Frisvad J.C."/>
            <person name="Nielsen K.L."/>
        </authorList>
    </citation>
    <scope>NUCLEOTIDE SEQUENCE</scope>
    <source>
        <strain evidence="11">IBT 30069</strain>
    </source>
</reference>
<comment type="caution">
    <text evidence="11">The sequence shown here is derived from an EMBL/GenBank/DDBJ whole genome shotgun (WGS) entry which is preliminary data.</text>
</comment>
<feature type="domain" description="TFIIS central" evidence="10">
    <location>
        <begin position="260"/>
        <end position="390"/>
    </location>
</feature>
<dbReference type="GO" id="GO:0001139">
    <property type="term" value="F:RNA polymerase II complex recruiting activity"/>
    <property type="evidence" value="ECO:0007669"/>
    <property type="project" value="TreeGrafter"/>
</dbReference>
<name>A0A9W9F598_9EURO</name>
<evidence type="ECO:0000256" key="4">
    <source>
        <dbReference type="ARBA" id="ARBA00022723"/>
    </source>
</evidence>
<dbReference type="GO" id="GO:0006362">
    <property type="term" value="P:transcription elongation by RNA polymerase I"/>
    <property type="evidence" value="ECO:0007669"/>
    <property type="project" value="TreeGrafter"/>
</dbReference>
<keyword evidence="6" id="KW-0862">Zinc</keyword>
<keyword evidence="4" id="KW-0479">Metal-binding</keyword>
<dbReference type="GO" id="GO:0031564">
    <property type="term" value="P:transcription antitermination"/>
    <property type="evidence" value="ECO:0007669"/>
    <property type="project" value="TreeGrafter"/>
</dbReference>
<reference evidence="11" key="1">
    <citation type="submission" date="2022-11" db="EMBL/GenBank/DDBJ databases">
        <authorList>
            <person name="Petersen C."/>
        </authorList>
    </citation>
    <scope>NUCLEOTIDE SEQUENCE</scope>
    <source>
        <strain evidence="11">IBT 30069</strain>
    </source>
</reference>
<accession>A0A9W9F598</accession>
<dbReference type="PROSITE" id="PS50016">
    <property type="entry name" value="ZF_PHD_2"/>
    <property type="match status" value="1"/>
</dbReference>
<dbReference type="InterPro" id="IPR003618">
    <property type="entry name" value="TFIIS_cen_dom"/>
</dbReference>
<evidence type="ECO:0000256" key="3">
    <source>
        <dbReference type="ARBA" id="ARBA00021616"/>
    </source>
</evidence>
<dbReference type="SUPFAM" id="SSF46942">
    <property type="entry name" value="Elongation factor TFIIS domain 2"/>
    <property type="match status" value="1"/>
</dbReference>
<sequence length="794" mass="86676">MPDEPRRSGRATKGQHKNLELPDAPAKKGKGKGQKEKSSSKASAEPTPGPSEEGEEEEEIIRCICGEYEEEEDVERDMICCDQCSAWQHNDCMGLQFAKGQEPDQYYCEQCRPENHKVLLERIDRGEKPWEEVAERRRQEAEEKKSKRKKGKKGGKKSRPSEGKTETGTPARGGTSATPGPGPSPATGASVSAEPEKNGHAGDSRRSSTNKRKLEEVAEEDVEHQAKQQRTSPKPSPVAPPKVKTEPVPVVTLEEPDMPARKSVANALVRFFVDQIAAAQKQGSFSLPSGQTAEYTARQLGFSVEGAMYENISGGTGEPAEPYKSQFRSIMFNVKKNTSLRDRLLVGSVSPESLSTMKSAEMASEELQRKDAEIKREAERQHIIIQEKGPRIRRTHKGEEVIEEDNYNVASEPVFSQAPRRATDASSPGNQSPITPKVPQSAHGDGHAHGQSPDGGHGDHVFPEVAPHIREPVPHGKLQADADIDKLLDDEEPDSPPYSPKDFQDDGVIWRGKISMIPVAEFSSSAQHVAGADLSARIPWSQLAPEEMTAYGRIDIQRANSYLCGLQWSASTDVSVIAVNKPQAPRDLDGFNKLFDYFHTRNRYGVIRQHPLPAVKDTYVIPLEEGATKMPDFIALLDKTKLPDGPIPERMLLIVFVVKTRDSNPPSVQPPSHRPSQEPAVAASPLTAAAATPQNTFAPAASTQAAYGQPIPQPNQYPSLQQTLIGNPSATQILGPQANAPAIQQLLKTAPNVDNAQLTVVRDILARQPAAAGNYETLMQALFDTQANGHVPNV</sequence>
<dbReference type="InterPro" id="IPR036575">
    <property type="entry name" value="TFIIS_cen_dom_sf"/>
</dbReference>
<dbReference type="Proteomes" id="UP001149165">
    <property type="component" value="Unassembled WGS sequence"/>
</dbReference>
<dbReference type="GO" id="GO:0006368">
    <property type="term" value="P:transcription elongation by RNA polymerase II"/>
    <property type="evidence" value="ECO:0007669"/>
    <property type="project" value="TreeGrafter"/>
</dbReference>
<dbReference type="Pfam" id="PF00628">
    <property type="entry name" value="PHD"/>
    <property type="match status" value="1"/>
</dbReference>
<protein>
    <recommendedName>
        <fullName evidence="3">Transcription factor BYE1</fullName>
    </recommendedName>
</protein>
<keyword evidence="12" id="KW-1185">Reference proteome</keyword>
<dbReference type="FunFam" id="3.30.40.10:FF:000560">
    <property type="entry name" value="Putative PHD finger domain protein"/>
    <property type="match status" value="1"/>
</dbReference>
<evidence type="ECO:0000256" key="1">
    <source>
        <dbReference type="ARBA" id="ARBA00002311"/>
    </source>
</evidence>
<dbReference type="GO" id="GO:0008270">
    <property type="term" value="F:zinc ion binding"/>
    <property type="evidence" value="ECO:0007669"/>
    <property type="project" value="UniProtKB-KW"/>
</dbReference>
<comment type="function">
    <text evidence="1">Negative regulator of transcription elongation.</text>
</comment>
<dbReference type="PANTHER" id="PTHR11477">
    <property type="entry name" value="TRANSCRIPTION FACTOR S-II ZINC FINGER DOMAIN-CONTAINING PROTEIN"/>
    <property type="match status" value="1"/>
</dbReference>
<keyword evidence="5 7" id="KW-0863">Zinc-finger</keyword>
<feature type="region of interest" description="Disordered" evidence="8">
    <location>
        <begin position="663"/>
        <end position="686"/>
    </location>
</feature>
<dbReference type="Pfam" id="PF23257">
    <property type="entry name" value="DUF7071"/>
    <property type="match status" value="1"/>
</dbReference>
<evidence type="ECO:0000313" key="12">
    <source>
        <dbReference type="Proteomes" id="UP001149165"/>
    </source>
</evidence>
<gene>
    <name evidence="11" type="ORF">N7456_009636</name>
</gene>
<feature type="compositionally biased region" description="Basic and acidic residues" evidence="8">
    <location>
        <begin position="121"/>
        <end position="145"/>
    </location>
</feature>
<organism evidence="11 12">
    <name type="scientific">Penicillium angulare</name>
    <dbReference type="NCBI Taxonomy" id="116970"/>
    <lineage>
        <taxon>Eukaryota</taxon>
        <taxon>Fungi</taxon>
        <taxon>Dikarya</taxon>
        <taxon>Ascomycota</taxon>
        <taxon>Pezizomycotina</taxon>
        <taxon>Eurotiomycetes</taxon>
        <taxon>Eurotiomycetidae</taxon>
        <taxon>Eurotiales</taxon>
        <taxon>Aspergillaceae</taxon>
        <taxon>Penicillium</taxon>
    </lineage>
</organism>
<dbReference type="Gene3D" id="3.30.40.10">
    <property type="entry name" value="Zinc/RING finger domain, C3HC4 (zinc finger)"/>
    <property type="match status" value="1"/>
</dbReference>
<dbReference type="AlphaFoldDB" id="A0A9W9F598"/>
<feature type="domain" description="PHD-type" evidence="9">
    <location>
        <begin position="60"/>
        <end position="114"/>
    </location>
</feature>
<evidence type="ECO:0000256" key="5">
    <source>
        <dbReference type="ARBA" id="ARBA00022771"/>
    </source>
</evidence>
<dbReference type="Pfam" id="PF07744">
    <property type="entry name" value="SPOC"/>
    <property type="match status" value="1"/>
</dbReference>
<evidence type="ECO:0000256" key="6">
    <source>
        <dbReference type="ARBA" id="ARBA00022833"/>
    </source>
</evidence>
<proteinExistence type="inferred from homology"/>
<dbReference type="GO" id="GO:0000977">
    <property type="term" value="F:RNA polymerase II transcription regulatory region sequence-specific DNA binding"/>
    <property type="evidence" value="ECO:0007669"/>
    <property type="project" value="TreeGrafter"/>
</dbReference>
<evidence type="ECO:0000313" key="11">
    <source>
        <dbReference type="EMBL" id="KAJ5093775.1"/>
    </source>
</evidence>
<dbReference type="Gene3D" id="1.10.472.30">
    <property type="entry name" value="Transcription elongation factor S-II, central domain"/>
    <property type="match status" value="1"/>
</dbReference>
<feature type="region of interest" description="Disordered" evidence="8">
    <location>
        <begin position="378"/>
        <end position="463"/>
    </location>
</feature>
<dbReference type="Pfam" id="PF07500">
    <property type="entry name" value="TFIIS_M"/>
    <property type="match status" value="1"/>
</dbReference>
<dbReference type="InterPro" id="IPR012921">
    <property type="entry name" value="SPOC_C"/>
</dbReference>
<feature type="region of interest" description="Disordered" evidence="8">
    <location>
        <begin position="121"/>
        <end position="250"/>
    </location>
</feature>
<dbReference type="InterPro" id="IPR055499">
    <property type="entry name" value="DUF7071"/>
</dbReference>
<evidence type="ECO:0000256" key="8">
    <source>
        <dbReference type="SAM" id="MobiDB-lite"/>
    </source>
</evidence>
<dbReference type="InterPro" id="IPR011011">
    <property type="entry name" value="Znf_FYVE_PHD"/>
</dbReference>
<dbReference type="CDD" id="cd21538">
    <property type="entry name" value="SPOC_TFIIS"/>
    <property type="match status" value="1"/>
</dbReference>
<dbReference type="InterPro" id="IPR019787">
    <property type="entry name" value="Znf_PHD-finger"/>
</dbReference>
<feature type="compositionally biased region" description="Basic residues" evidence="8">
    <location>
        <begin position="146"/>
        <end position="158"/>
    </location>
</feature>
<dbReference type="InterPro" id="IPR001965">
    <property type="entry name" value="Znf_PHD"/>
</dbReference>
<evidence type="ECO:0000259" key="9">
    <source>
        <dbReference type="PROSITE" id="PS50016"/>
    </source>
</evidence>
<evidence type="ECO:0000259" key="10">
    <source>
        <dbReference type="PROSITE" id="PS51321"/>
    </source>
</evidence>
<comment type="similarity">
    <text evidence="2">Belongs to the BYE1 family.</text>
</comment>
<dbReference type="SUPFAM" id="SSF57903">
    <property type="entry name" value="FYVE/PHD zinc finger"/>
    <property type="match status" value="1"/>
</dbReference>